<comment type="similarity">
    <text evidence="1">Belongs to the CNOT2/3/5 family.</text>
</comment>
<evidence type="ECO:0000256" key="2">
    <source>
        <dbReference type="ARBA" id="ARBA00023015"/>
    </source>
</evidence>
<dbReference type="EMBL" id="JAVFHQ010000027">
    <property type="protein sequence ID" value="KAK4544047.1"/>
    <property type="molecule type" value="Genomic_DNA"/>
</dbReference>
<feature type="compositionally biased region" description="Polar residues" evidence="4">
    <location>
        <begin position="115"/>
        <end position="130"/>
    </location>
</feature>
<dbReference type="Pfam" id="PF04153">
    <property type="entry name" value="NOT2_3_5_C"/>
    <property type="match status" value="1"/>
</dbReference>
<dbReference type="AlphaFoldDB" id="A0AAV9JG84"/>
<dbReference type="GO" id="GO:0000289">
    <property type="term" value="P:nuclear-transcribed mRNA poly(A) tail shortening"/>
    <property type="evidence" value="ECO:0007669"/>
    <property type="project" value="UniProtKB-ARBA"/>
</dbReference>
<accession>A0AAV9JG84</accession>
<feature type="compositionally biased region" description="Polar residues" evidence="4">
    <location>
        <begin position="193"/>
        <end position="215"/>
    </location>
</feature>
<evidence type="ECO:0000256" key="1">
    <source>
        <dbReference type="ARBA" id="ARBA00007682"/>
    </source>
</evidence>
<feature type="compositionally biased region" description="Pro residues" evidence="4">
    <location>
        <begin position="524"/>
        <end position="533"/>
    </location>
</feature>
<dbReference type="Gene3D" id="2.30.30.1020">
    <property type="entry name" value="CCR4-NOT complex subunit 2/3/5, C-terminal domain"/>
    <property type="match status" value="1"/>
</dbReference>
<feature type="domain" description="NOT2/NOT3/NOT5 C-terminal" evidence="5">
    <location>
        <begin position="308"/>
        <end position="458"/>
    </location>
</feature>
<evidence type="ECO:0000259" key="5">
    <source>
        <dbReference type="Pfam" id="PF04153"/>
    </source>
</evidence>
<proteinExistence type="inferred from homology"/>
<evidence type="ECO:0000313" key="7">
    <source>
        <dbReference type="Proteomes" id="UP001324427"/>
    </source>
</evidence>
<feature type="compositionally biased region" description="Low complexity" evidence="4">
    <location>
        <begin position="51"/>
        <end position="83"/>
    </location>
</feature>
<dbReference type="GO" id="GO:0006355">
    <property type="term" value="P:regulation of DNA-templated transcription"/>
    <property type="evidence" value="ECO:0007669"/>
    <property type="project" value="InterPro"/>
</dbReference>
<evidence type="ECO:0000256" key="4">
    <source>
        <dbReference type="SAM" id="MobiDB-lite"/>
    </source>
</evidence>
<keyword evidence="7" id="KW-1185">Reference proteome</keyword>
<feature type="region of interest" description="Disordered" evidence="4">
    <location>
        <begin position="508"/>
        <end position="537"/>
    </location>
</feature>
<feature type="compositionally biased region" description="Low complexity" evidence="4">
    <location>
        <begin position="168"/>
        <end position="192"/>
    </location>
</feature>
<keyword evidence="3" id="KW-0804">Transcription</keyword>
<name>A0AAV9JG84_9PEZI</name>
<evidence type="ECO:0000313" key="6">
    <source>
        <dbReference type="EMBL" id="KAK4544047.1"/>
    </source>
</evidence>
<sequence>MPRKNWTRLDVPTNVFSDSDFPTLSGGPRQAAPSNAAIAGWNSAAIRQTAVQQQPQQQSQQSQPQQQQQQQQRAPSVAPSQQSIDQFDGQRSSVPSDHRGASGADDFPPLGGQVNGDTLGQSNGFGSSIASPDIAQPSRAPNGQQTELSIRQASNAAFQQPSQQAPIGSSQGAPQQAQQAQQQHAPATQSSQLQMQPAVQNGQPHPKQSTTSTTLPPGVKRYADMSDNEKYGLAALVAAFEARRTLESGGQPDQTLPPAMRHSVFLGQDLNSLGLDLDSPDPLYTTFTPFPSLAAANGGSSGQFDFHDRHMVPDFTLPSAYTVTNVPPLSSRMSAFSDETLFSIFYQNPRDLLQELASIELTARDWRWHKVLRQWLQKDTHLSAAGGGGGGASALAAAGNAGGGGGGGGSSLPIVDLAGAAFPAVRMGANVERGVYVFFDAGNWRRERREFVLDYGELDNRHAGGGMGGPPATAVPAGGNHGGAVAAAMGGSASAGMGVNGGVPSAPPAGLVGGGQQQAVQAPTPAPGLPAPPGMGGVGGALGGGGAAAGGSAAGGQMGPSV</sequence>
<evidence type="ECO:0000256" key="3">
    <source>
        <dbReference type="ARBA" id="ARBA00023163"/>
    </source>
</evidence>
<keyword evidence="2" id="KW-0805">Transcription regulation</keyword>
<dbReference type="PANTHER" id="PTHR23326">
    <property type="entry name" value="CCR4 NOT-RELATED"/>
    <property type="match status" value="1"/>
</dbReference>
<protein>
    <recommendedName>
        <fullName evidence="5">NOT2/NOT3/NOT5 C-terminal domain-containing protein</fullName>
    </recommendedName>
</protein>
<comment type="caution">
    <text evidence="6">The sequence shown here is derived from an EMBL/GenBank/DDBJ whole genome shotgun (WGS) entry which is preliminary data.</text>
</comment>
<dbReference type="InterPro" id="IPR007282">
    <property type="entry name" value="NOT2/3/5_C"/>
</dbReference>
<dbReference type="InterPro" id="IPR038635">
    <property type="entry name" value="CCR4-NOT_su2/3/5_C_sf"/>
</dbReference>
<gene>
    <name evidence="6" type="ORF">LTR36_004545</name>
</gene>
<dbReference type="Proteomes" id="UP001324427">
    <property type="component" value="Unassembled WGS sequence"/>
</dbReference>
<feature type="region of interest" description="Disordered" evidence="4">
    <location>
        <begin position="1"/>
        <end position="223"/>
    </location>
</feature>
<dbReference type="InterPro" id="IPR040168">
    <property type="entry name" value="Not2/3/5"/>
</dbReference>
<dbReference type="GO" id="GO:0030015">
    <property type="term" value="C:CCR4-NOT core complex"/>
    <property type="evidence" value="ECO:0007669"/>
    <property type="project" value="InterPro"/>
</dbReference>
<reference evidence="6 7" key="1">
    <citation type="submission" date="2021-11" db="EMBL/GenBank/DDBJ databases">
        <title>Black yeast isolated from Biological Soil Crust.</title>
        <authorList>
            <person name="Kurbessoian T."/>
        </authorList>
    </citation>
    <scope>NUCLEOTIDE SEQUENCE [LARGE SCALE GENOMIC DNA]</scope>
    <source>
        <strain evidence="6 7">CCFEE 5522</strain>
    </source>
</reference>
<organism evidence="6 7">
    <name type="scientific">Oleoguttula mirabilis</name>
    <dbReference type="NCBI Taxonomy" id="1507867"/>
    <lineage>
        <taxon>Eukaryota</taxon>
        <taxon>Fungi</taxon>
        <taxon>Dikarya</taxon>
        <taxon>Ascomycota</taxon>
        <taxon>Pezizomycotina</taxon>
        <taxon>Dothideomycetes</taxon>
        <taxon>Dothideomycetidae</taxon>
        <taxon>Mycosphaerellales</taxon>
        <taxon>Teratosphaeriaceae</taxon>
        <taxon>Oleoguttula</taxon>
    </lineage>
</organism>
<feature type="compositionally biased region" description="Polar residues" evidence="4">
    <location>
        <begin position="139"/>
        <end position="167"/>
    </location>
</feature>